<evidence type="ECO:0000313" key="12">
    <source>
        <dbReference type="Proteomes" id="UP000186110"/>
    </source>
</evidence>
<feature type="transmembrane region" description="Helical" evidence="9">
    <location>
        <begin position="12"/>
        <end position="31"/>
    </location>
</feature>
<evidence type="ECO:0000256" key="4">
    <source>
        <dbReference type="ARBA" id="ARBA00022692"/>
    </source>
</evidence>
<dbReference type="eggNOG" id="COG4147">
    <property type="taxonomic scope" value="Bacteria"/>
</dbReference>
<dbReference type="EMBL" id="CP019239">
    <property type="protein sequence ID" value="APW42584.1"/>
    <property type="molecule type" value="Genomic_DNA"/>
</dbReference>
<feature type="transmembrane region" description="Helical" evidence="9">
    <location>
        <begin position="160"/>
        <end position="182"/>
    </location>
</feature>
<reference evidence="11 12" key="1">
    <citation type="submission" date="2017-01" db="EMBL/GenBank/DDBJ databases">
        <authorList>
            <person name="Mah S.A."/>
            <person name="Swanson W.J."/>
            <person name="Moy G.W."/>
            <person name="Vacquier V.D."/>
        </authorList>
    </citation>
    <scope>NUCLEOTIDE SEQUENCE [LARGE SCALE GENOMIC DNA]</scope>
    <source>
        <strain evidence="11 12">DSM 22694</strain>
    </source>
</reference>
<dbReference type="eggNOG" id="COG4327">
    <property type="taxonomic scope" value="Bacteria"/>
</dbReference>
<organism evidence="11 12">
    <name type="scientific">Rhodoferax saidenbachensis</name>
    <dbReference type="NCBI Taxonomy" id="1484693"/>
    <lineage>
        <taxon>Bacteria</taxon>
        <taxon>Pseudomonadati</taxon>
        <taxon>Pseudomonadota</taxon>
        <taxon>Betaproteobacteria</taxon>
        <taxon>Burkholderiales</taxon>
        <taxon>Comamonadaceae</taxon>
        <taxon>Rhodoferax</taxon>
    </lineage>
</organism>
<gene>
    <name evidence="11" type="ORF">RS694_08610</name>
</gene>
<evidence type="ECO:0000313" key="11">
    <source>
        <dbReference type="EMBL" id="APW42584.1"/>
    </source>
</evidence>
<keyword evidence="4 9" id="KW-0812">Transmembrane</keyword>
<dbReference type="InterPro" id="IPR019899">
    <property type="entry name" value="Na/solute_symporter_VC_2705"/>
</dbReference>
<feature type="transmembrane region" description="Helical" evidence="9">
    <location>
        <begin position="236"/>
        <end position="258"/>
    </location>
</feature>
<comment type="subcellular location">
    <subcellularLocation>
        <location evidence="1">Membrane</location>
        <topology evidence="1">Multi-pass membrane protein</topology>
    </subcellularLocation>
</comment>
<dbReference type="PROSITE" id="PS00018">
    <property type="entry name" value="EF_HAND_1"/>
    <property type="match status" value="1"/>
</dbReference>
<name>A0A1P8K9A3_9BURK</name>
<dbReference type="RefSeq" id="WP_076069520.1">
    <property type="nucleotide sequence ID" value="NZ_CP019239.1"/>
</dbReference>
<evidence type="ECO:0000256" key="9">
    <source>
        <dbReference type="SAM" id="Phobius"/>
    </source>
</evidence>
<evidence type="ECO:0000256" key="1">
    <source>
        <dbReference type="ARBA" id="ARBA00004141"/>
    </source>
</evidence>
<protein>
    <submittedName>
        <fullName evidence="11">Cation acetate symporter</fullName>
    </submittedName>
</protein>
<dbReference type="AlphaFoldDB" id="A0A1P8K9A3"/>
<dbReference type="KEGG" id="rsb:RS694_08610"/>
<comment type="similarity">
    <text evidence="2 7">Belongs to the sodium:solute symporter (SSF) (TC 2.A.21) family.</text>
</comment>
<sequence>MTQPQTKRRWQLHAGLLALWFAASFGVVFFARDLQTVVASWPVSFWFAAQGSVLVFIAIVVVFAWRANRREGDAPDFDQHAYGQYKRRINRRFVFYVGGLLALLLALAVAEHFGLPKAWVAGLFLSVTLILYAVIGVYGRTADAAEYYVAGRRVPAMYNGMATAADWMSAASFISLAGGLYLQGFSGSSNQPGGLAYVLGWTGGFCLVALLVAPYLRRMKLYTVPDYFAVRFGGRWPRMIAALAAVLCSFTYVVAQIYGVGLITSRLTGVHFEIGILLGLGGVLVCSFLGGMRAVTWTQVTQYVVIILAFLIPVSWLAYKQIGNPLAPLVYGQQLEKIATMEKQLMDSPAEQQVIAEYARRAESYAKKLENVEKSLYAERQALRDQLRALAEARIDDGRVTLLRRELAALPKDADTAREVWSRARADNLERAWPLGGMPPHATPFAGDPAGTDEEQQIFDNSRLNFLALMFCLMVGTAGLPHLLTRYYTTPTVSESRRSVAWSLFFIALLYLSAPALAVMVKYEVMTHLVGQPFDSLPAWVAQWARDPALLAVSDVNGDHILQFAELKIGADLVMLATPEIGGLPYVVSVLVAAGGLAAALSTADGLLLTIGNALAHDVYFDGDDGNKARAMRRVMWSKFALLVVALIAAYVAAQRPIGILYLVSASFSLAGAAFVPAMVLGIFWKGCTRAGAVGGMLAGLSITMYYMAFNLPAVRSAFNLSGDGLWFGIQPISAGVFGVAAGLCVTVVLSLLTPVSEPAAPAA</sequence>
<feature type="transmembrane region" description="Helical" evidence="9">
    <location>
        <begin position="466"/>
        <end position="488"/>
    </location>
</feature>
<feature type="transmembrane region" description="Helical" evidence="9">
    <location>
        <begin position="303"/>
        <end position="319"/>
    </location>
</feature>
<keyword evidence="3" id="KW-0813">Transport</keyword>
<feature type="transmembrane region" description="Helical" evidence="9">
    <location>
        <begin position="500"/>
        <end position="521"/>
    </location>
</feature>
<feature type="domain" description="Sodium symporter small subunit" evidence="10">
    <location>
        <begin position="8"/>
        <end position="70"/>
    </location>
</feature>
<evidence type="ECO:0000256" key="6">
    <source>
        <dbReference type="ARBA" id="ARBA00023136"/>
    </source>
</evidence>
<keyword evidence="5 9" id="KW-1133">Transmembrane helix</keyword>
<proteinExistence type="inferred from homology"/>
<evidence type="ECO:0000256" key="5">
    <source>
        <dbReference type="ARBA" id="ARBA00022989"/>
    </source>
</evidence>
<keyword evidence="12" id="KW-1185">Reference proteome</keyword>
<feature type="transmembrane region" description="Helical" evidence="9">
    <location>
        <begin position="43"/>
        <end position="65"/>
    </location>
</feature>
<feature type="transmembrane region" description="Helical" evidence="9">
    <location>
        <begin position="270"/>
        <end position="291"/>
    </location>
</feature>
<dbReference type="GO" id="GO:0005886">
    <property type="term" value="C:plasma membrane"/>
    <property type="evidence" value="ECO:0007669"/>
    <property type="project" value="TreeGrafter"/>
</dbReference>
<dbReference type="CDD" id="cd11480">
    <property type="entry name" value="SLC5sbd_u4"/>
    <property type="match status" value="1"/>
</dbReference>
<dbReference type="Pfam" id="PF13937">
    <property type="entry name" value="DUF4212"/>
    <property type="match status" value="1"/>
</dbReference>
<evidence type="ECO:0000256" key="2">
    <source>
        <dbReference type="ARBA" id="ARBA00006434"/>
    </source>
</evidence>
<dbReference type="NCBIfam" id="TIGR03647">
    <property type="entry name" value="Na_symport_sm"/>
    <property type="match status" value="1"/>
</dbReference>
<dbReference type="Pfam" id="PF00474">
    <property type="entry name" value="SSF"/>
    <property type="match status" value="2"/>
</dbReference>
<feature type="transmembrane region" description="Helical" evidence="9">
    <location>
        <begin position="730"/>
        <end position="753"/>
    </location>
</feature>
<dbReference type="NCBIfam" id="TIGR03648">
    <property type="entry name" value="Na_symport_lg"/>
    <property type="match status" value="1"/>
</dbReference>
<evidence type="ECO:0000256" key="8">
    <source>
        <dbReference type="SAM" id="Coils"/>
    </source>
</evidence>
<dbReference type="GO" id="GO:0022857">
    <property type="term" value="F:transmembrane transporter activity"/>
    <property type="evidence" value="ECO:0007669"/>
    <property type="project" value="InterPro"/>
</dbReference>
<dbReference type="InterPro" id="IPR038377">
    <property type="entry name" value="Na/Glc_symporter_sf"/>
</dbReference>
<dbReference type="PROSITE" id="PS50283">
    <property type="entry name" value="NA_SOLUT_SYMP_3"/>
    <property type="match status" value="1"/>
</dbReference>
<dbReference type="InterPro" id="IPR050277">
    <property type="entry name" value="Sodium:Solute_Symporter"/>
</dbReference>
<accession>A0A1P8K9A3</accession>
<feature type="transmembrane region" description="Helical" evidence="9">
    <location>
        <begin position="119"/>
        <end position="139"/>
    </location>
</feature>
<feature type="transmembrane region" description="Helical" evidence="9">
    <location>
        <begin position="660"/>
        <end position="684"/>
    </location>
</feature>
<dbReference type="PANTHER" id="PTHR48086:SF5">
    <property type="entry name" value="NA(+):SOLUTE SYMPORTER (SSF FAMILY)"/>
    <property type="match status" value="1"/>
</dbReference>
<dbReference type="STRING" id="1484693.RS694_08610"/>
<dbReference type="InterPro" id="IPR001734">
    <property type="entry name" value="Na/solute_symporter"/>
</dbReference>
<feature type="coiled-coil region" evidence="8">
    <location>
        <begin position="355"/>
        <end position="393"/>
    </location>
</feature>
<evidence type="ECO:0000259" key="10">
    <source>
        <dbReference type="Pfam" id="PF13937"/>
    </source>
</evidence>
<feature type="transmembrane region" description="Helical" evidence="9">
    <location>
        <begin position="583"/>
        <end position="601"/>
    </location>
</feature>
<keyword evidence="6 9" id="KW-0472">Membrane</keyword>
<dbReference type="Gene3D" id="1.20.1730.10">
    <property type="entry name" value="Sodium/glucose cotransporter"/>
    <property type="match status" value="2"/>
</dbReference>
<dbReference type="PANTHER" id="PTHR48086">
    <property type="entry name" value="SODIUM/PROLINE SYMPORTER-RELATED"/>
    <property type="match status" value="1"/>
</dbReference>
<feature type="transmembrane region" description="Helical" evidence="9">
    <location>
        <begin position="691"/>
        <end position="710"/>
    </location>
</feature>
<keyword evidence="8" id="KW-0175">Coiled coil</keyword>
<feature type="transmembrane region" description="Helical" evidence="9">
    <location>
        <begin position="194"/>
        <end position="216"/>
    </location>
</feature>
<evidence type="ECO:0000256" key="7">
    <source>
        <dbReference type="RuleBase" id="RU362091"/>
    </source>
</evidence>
<evidence type="ECO:0000256" key="3">
    <source>
        <dbReference type="ARBA" id="ARBA00022448"/>
    </source>
</evidence>
<dbReference type="Proteomes" id="UP000186110">
    <property type="component" value="Chromosome"/>
</dbReference>
<feature type="transmembrane region" description="Helical" evidence="9">
    <location>
        <begin position="93"/>
        <end position="113"/>
    </location>
</feature>
<feature type="transmembrane region" description="Helical" evidence="9">
    <location>
        <begin position="636"/>
        <end position="654"/>
    </location>
</feature>
<dbReference type="InterPro" id="IPR018247">
    <property type="entry name" value="EF_Hand_1_Ca_BS"/>
</dbReference>
<dbReference type="InterPro" id="IPR019886">
    <property type="entry name" value="Na_symporter_ssu"/>
</dbReference>